<accession>A0ABV7N4R5</accession>
<keyword evidence="1" id="KW-1133">Transmembrane helix</keyword>
<sequence>MKTIFKLLLYAAAGFIIAYTVMNPDGLFLGNSEWVPKALLILAVLSTFIAIYQFFQLRKNATVKGADEDMMEQYKYRKFVDLTLITGISTVLGFLALGMGTIVGMPIWFLITAIINFVVAFIIQILVPSLTKLMYPERNLPDISDKHYADKLLALSDEGERHVMLHGLYKAYISTSSLLFISLVILVVYSAFTGDAQVLGMFLVASILLISNTQYSLSIRNR</sequence>
<evidence type="ECO:0000313" key="2">
    <source>
        <dbReference type="EMBL" id="MFC3387463.1"/>
    </source>
</evidence>
<keyword evidence="1" id="KW-0472">Membrane</keyword>
<dbReference type="RefSeq" id="WP_380651397.1">
    <property type="nucleotide sequence ID" value="NZ_JBHRVQ010000001.1"/>
</dbReference>
<feature type="transmembrane region" description="Helical" evidence="1">
    <location>
        <begin position="171"/>
        <end position="192"/>
    </location>
</feature>
<proteinExistence type="predicted"/>
<evidence type="ECO:0000313" key="3">
    <source>
        <dbReference type="Proteomes" id="UP001595637"/>
    </source>
</evidence>
<dbReference type="Proteomes" id="UP001595637">
    <property type="component" value="Unassembled WGS sequence"/>
</dbReference>
<dbReference type="EMBL" id="JBHRVQ010000001">
    <property type="protein sequence ID" value="MFC3387463.1"/>
    <property type="molecule type" value="Genomic_DNA"/>
</dbReference>
<feature type="transmembrane region" description="Helical" evidence="1">
    <location>
        <begin position="198"/>
        <end position="217"/>
    </location>
</feature>
<gene>
    <name evidence="2" type="ORF">ACFOEO_02465</name>
</gene>
<comment type="caution">
    <text evidence="2">The sequence shown here is derived from an EMBL/GenBank/DDBJ whole genome shotgun (WGS) entry which is preliminary data.</text>
</comment>
<keyword evidence="1" id="KW-0812">Transmembrane</keyword>
<dbReference type="InterPro" id="IPR021509">
    <property type="entry name" value="DUF3169"/>
</dbReference>
<reference evidence="3" key="1">
    <citation type="journal article" date="2019" name="Int. J. Syst. Evol. Microbiol.">
        <title>The Global Catalogue of Microorganisms (GCM) 10K type strain sequencing project: providing services to taxonomists for standard genome sequencing and annotation.</title>
        <authorList>
            <consortium name="The Broad Institute Genomics Platform"/>
            <consortium name="The Broad Institute Genome Sequencing Center for Infectious Disease"/>
            <person name="Wu L."/>
            <person name="Ma J."/>
        </authorList>
    </citation>
    <scope>NUCLEOTIDE SEQUENCE [LARGE SCALE GENOMIC DNA]</scope>
    <source>
        <strain evidence="3">CCM 7756</strain>
    </source>
</reference>
<feature type="transmembrane region" description="Helical" evidence="1">
    <location>
        <begin position="34"/>
        <end position="55"/>
    </location>
</feature>
<organism evidence="2 3">
    <name type="scientific">Salinicoccus sesuvii</name>
    <dbReference type="NCBI Taxonomy" id="868281"/>
    <lineage>
        <taxon>Bacteria</taxon>
        <taxon>Bacillati</taxon>
        <taxon>Bacillota</taxon>
        <taxon>Bacilli</taxon>
        <taxon>Bacillales</taxon>
        <taxon>Staphylococcaceae</taxon>
        <taxon>Salinicoccus</taxon>
    </lineage>
</organism>
<name>A0ABV7N4R5_9STAP</name>
<feature type="transmembrane region" description="Helical" evidence="1">
    <location>
        <begin position="105"/>
        <end position="127"/>
    </location>
</feature>
<feature type="transmembrane region" description="Helical" evidence="1">
    <location>
        <begin position="79"/>
        <end position="99"/>
    </location>
</feature>
<dbReference type="Pfam" id="PF11368">
    <property type="entry name" value="DUF3169"/>
    <property type="match status" value="1"/>
</dbReference>
<evidence type="ECO:0000256" key="1">
    <source>
        <dbReference type="SAM" id="Phobius"/>
    </source>
</evidence>
<feature type="transmembrane region" description="Helical" evidence="1">
    <location>
        <begin position="7"/>
        <end position="22"/>
    </location>
</feature>
<protein>
    <submittedName>
        <fullName evidence="2">DUF3169 family protein</fullName>
    </submittedName>
</protein>
<keyword evidence="3" id="KW-1185">Reference proteome</keyword>